<keyword evidence="1" id="KW-0732">Signal</keyword>
<dbReference type="EMBL" id="JAWHQM010000058">
    <property type="protein sequence ID" value="KAK5635840.1"/>
    <property type="molecule type" value="Genomic_DNA"/>
</dbReference>
<feature type="signal peptide" evidence="1">
    <location>
        <begin position="1"/>
        <end position="19"/>
    </location>
</feature>
<dbReference type="PANTHER" id="PTHR36578">
    <property type="entry name" value="CHROMOSOME 15, WHOLE GENOME SHOTGUN SEQUENCE"/>
    <property type="match status" value="1"/>
</dbReference>
<dbReference type="AlphaFoldDB" id="A0AAN7Z3T2"/>
<feature type="chain" id="PRO_5042907821" evidence="1">
    <location>
        <begin position="20"/>
        <end position="130"/>
    </location>
</feature>
<evidence type="ECO:0000256" key="1">
    <source>
        <dbReference type="SAM" id="SignalP"/>
    </source>
</evidence>
<evidence type="ECO:0000313" key="3">
    <source>
        <dbReference type="Proteomes" id="UP001305414"/>
    </source>
</evidence>
<comment type="caution">
    <text evidence="2">The sequence shown here is derived from an EMBL/GenBank/DDBJ whole genome shotgun (WGS) entry which is preliminary data.</text>
</comment>
<name>A0AAN7Z3T2_9PEZI</name>
<keyword evidence="3" id="KW-1185">Reference proteome</keyword>
<accession>A0AAN7Z3T2</accession>
<reference evidence="2 3" key="1">
    <citation type="submission" date="2023-10" db="EMBL/GenBank/DDBJ databases">
        <title>Draft genome sequence of Xylaria bambusicola isolate GMP-LS, the root and basal stem rot pathogen of sugarcane in Indonesia.</title>
        <authorList>
            <person name="Selvaraj P."/>
            <person name="Muralishankar V."/>
            <person name="Muruganantham S."/>
            <person name="Sp S."/>
            <person name="Haryani S."/>
            <person name="Lau K.J.X."/>
            <person name="Naqvi N.I."/>
        </authorList>
    </citation>
    <scope>NUCLEOTIDE SEQUENCE [LARGE SCALE GENOMIC DNA]</scope>
    <source>
        <strain evidence="2">GMP-LS</strain>
    </source>
</reference>
<dbReference type="Proteomes" id="UP001305414">
    <property type="component" value="Unassembled WGS sequence"/>
</dbReference>
<gene>
    <name evidence="2" type="ORF">RRF57_011552</name>
</gene>
<organism evidence="2 3">
    <name type="scientific">Xylaria bambusicola</name>
    <dbReference type="NCBI Taxonomy" id="326684"/>
    <lineage>
        <taxon>Eukaryota</taxon>
        <taxon>Fungi</taxon>
        <taxon>Dikarya</taxon>
        <taxon>Ascomycota</taxon>
        <taxon>Pezizomycotina</taxon>
        <taxon>Sordariomycetes</taxon>
        <taxon>Xylariomycetidae</taxon>
        <taxon>Xylariales</taxon>
        <taxon>Xylariaceae</taxon>
        <taxon>Xylaria</taxon>
    </lineage>
</organism>
<protein>
    <submittedName>
        <fullName evidence="2">Uncharacterized protein</fullName>
    </submittedName>
</protein>
<proteinExistence type="predicted"/>
<sequence>MSSSRLIYLLQSLCHGAAGAIIISYHPETAIAAAVADVVSDPLPQATDLPELPAIVEKRDLVKRACQAQALGNDTIPEGDSAEGFLSFSAFKEVAESAKTPSGYALDYRNLNSSSNAYGYIGFTLTDRYL</sequence>
<dbReference type="PANTHER" id="PTHR36578:SF1">
    <property type="entry name" value="APPLE DOMAIN-CONTAINING PROTEIN"/>
    <property type="match status" value="1"/>
</dbReference>
<evidence type="ECO:0000313" key="2">
    <source>
        <dbReference type="EMBL" id="KAK5635840.1"/>
    </source>
</evidence>